<dbReference type="AlphaFoldDB" id="A0AAV3UH82"/>
<protein>
    <recommendedName>
        <fullName evidence="3">Transposase</fullName>
    </recommendedName>
</protein>
<dbReference type="EMBL" id="BAABKX010000008">
    <property type="protein sequence ID" value="GAA5050442.1"/>
    <property type="molecule type" value="Genomic_DNA"/>
</dbReference>
<evidence type="ECO:0008006" key="3">
    <source>
        <dbReference type="Google" id="ProtNLM"/>
    </source>
</evidence>
<comment type="caution">
    <text evidence="1">The sequence shown here is derived from an EMBL/GenBank/DDBJ whole genome shotgun (WGS) entry which is preliminary data.</text>
</comment>
<reference evidence="1 2" key="1">
    <citation type="journal article" date="2019" name="Int. J. Syst. Evol. Microbiol.">
        <title>The Global Catalogue of Microorganisms (GCM) 10K type strain sequencing project: providing services to taxonomists for standard genome sequencing and annotation.</title>
        <authorList>
            <consortium name="The Broad Institute Genomics Platform"/>
            <consortium name="The Broad Institute Genome Sequencing Center for Infectious Disease"/>
            <person name="Wu L."/>
            <person name="Ma J."/>
        </authorList>
    </citation>
    <scope>NUCLEOTIDE SEQUENCE [LARGE SCALE GENOMIC DNA]</scope>
    <source>
        <strain evidence="1 2">JCM 17504</strain>
    </source>
</reference>
<name>A0AAV3UH82_9EURY</name>
<evidence type="ECO:0000313" key="1">
    <source>
        <dbReference type="EMBL" id="GAA5050442.1"/>
    </source>
</evidence>
<sequence length="71" mass="8506">MSYLTLLAHDLRRSLLEGGAYCFNNALSRHNRVRRERSLHRRFFGVNRSYVFKTVRKDVPGRFRMAIYLDT</sequence>
<proteinExistence type="predicted"/>
<evidence type="ECO:0000313" key="2">
    <source>
        <dbReference type="Proteomes" id="UP001501729"/>
    </source>
</evidence>
<dbReference type="Proteomes" id="UP001501729">
    <property type="component" value="Unassembled WGS sequence"/>
</dbReference>
<accession>A0AAV3UH82</accession>
<keyword evidence="2" id="KW-1185">Reference proteome</keyword>
<gene>
    <name evidence="1" type="ORF">GCM10025751_24520</name>
</gene>
<organism evidence="1 2">
    <name type="scientific">Haladaptatus pallidirubidus</name>
    <dbReference type="NCBI Taxonomy" id="1008152"/>
    <lineage>
        <taxon>Archaea</taxon>
        <taxon>Methanobacteriati</taxon>
        <taxon>Methanobacteriota</taxon>
        <taxon>Stenosarchaea group</taxon>
        <taxon>Halobacteria</taxon>
        <taxon>Halobacteriales</taxon>
        <taxon>Haladaptataceae</taxon>
        <taxon>Haladaptatus</taxon>
    </lineage>
</organism>